<reference evidence="2" key="1">
    <citation type="journal article" date="2020" name="mSystems">
        <title>Genome- and Community-Level Interaction Insights into Carbon Utilization and Element Cycling Functions of Hydrothermarchaeota in Hydrothermal Sediment.</title>
        <authorList>
            <person name="Zhou Z."/>
            <person name="Liu Y."/>
            <person name="Xu W."/>
            <person name="Pan J."/>
            <person name="Luo Z.H."/>
            <person name="Li M."/>
        </authorList>
    </citation>
    <scope>NUCLEOTIDE SEQUENCE [LARGE SCALE GENOMIC DNA]</scope>
    <source>
        <strain evidence="2">SpSt-339</strain>
    </source>
</reference>
<protein>
    <recommendedName>
        <fullName evidence="3">Zinc-finger domain-containing protein</fullName>
    </recommendedName>
</protein>
<evidence type="ECO:0000256" key="1">
    <source>
        <dbReference type="SAM" id="Phobius"/>
    </source>
</evidence>
<keyword evidence="1" id="KW-0812">Transmembrane</keyword>
<organism evidence="2">
    <name type="scientific">Schlesneria paludicola</name>
    <dbReference type="NCBI Taxonomy" id="360056"/>
    <lineage>
        <taxon>Bacteria</taxon>
        <taxon>Pseudomonadati</taxon>
        <taxon>Planctomycetota</taxon>
        <taxon>Planctomycetia</taxon>
        <taxon>Planctomycetales</taxon>
        <taxon>Planctomycetaceae</taxon>
        <taxon>Schlesneria</taxon>
    </lineage>
</organism>
<feature type="transmembrane region" description="Helical" evidence="1">
    <location>
        <begin position="75"/>
        <end position="92"/>
    </location>
</feature>
<dbReference type="Gene3D" id="1.10.10.1320">
    <property type="entry name" value="Anti-sigma factor, zinc-finger domain"/>
    <property type="match status" value="1"/>
</dbReference>
<comment type="caution">
    <text evidence="2">The sequence shown here is derived from an EMBL/GenBank/DDBJ whole genome shotgun (WGS) entry which is preliminary data.</text>
</comment>
<dbReference type="EMBL" id="DSOK01000454">
    <property type="protein sequence ID" value="HEN17069.1"/>
    <property type="molecule type" value="Genomic_DNA"/>
</dbReference>
<sequence>MTSSYPSADRVWLAQQYVLGELSDDEAARFEETLADDPAACTAVADAARLVLSLEALAPTPTVVAAPVAARDRRLVVAVAMAACVLLMVLAWRPQSDPESTRQVRAEIIEARELVDRWRGGRAYAGPLIPGDDEDAEVVEGGDAVPSWMLAAVSIDKKPVGHSSEDEEVWEDN</sequence>
<name>A0A7C2P096_9PLAN</name>
<accession>A0A7C2P096</accession>
<evidence type="ECO:0000313" key="2">
    <source>
        <dbReference type="EMBL" id="HEN17069.1"/>
    </source>
</evidence>
<keyword evidence="1" id="KW-0472">Membrane</keyword>
<gene>
    <name evidence="2" type="ORF">ENQ76_16545</name>
</gene>
<dbReference type="AlphaFoldDB" id="A0A7C2P096"/>
<proteinExistence type="predicted"/>
<dbReference type="InterPro" id="IPR041916">
    <property type="entry name" value="Anti_sigma_zinc_sf"/>
</dbReference>
<evidence type="ECO:0008006" key="3">
    <source>
        <dbReference type="Google" id="ProtNLM"/>
    </source>
</evidence>
<keyword evidence="1" id="KW-1133">Transmembrane helix</keyword>